<dbReference type="GO" id="GO:0008270">
    <property type="term" value="F:zinc ion binding"/>
    <property type="evidence" value="ECO:0007669"/>
    <property type="project" value="UniProtKB-KW"/>
</dbReference>
<reference evidence="5 6" key="2">
    <citation type="submission" date="2018-11" db="EMBL/GenBank/DDBJ databases">
        <authorList>
            <consortium name="Pathogen Informatics"/>
        </authorList>
    </citation>
    <scope>NUCLEOTIDE SEQUENCE [LARGE SCALE GENOMIC DNA]</scope>
</reference>
<keyword evidence="3" id="KW-0732">Signal</keyword>
<dbReference type="Proteomes" id="UP000271098">
    <property type="component" value="Unassembled WGS sequence"/>
</dbReference>
<keyword evidence="1" id="KW-0863">Zinc-finger</keyword>
<dbReference type="AlphaFoldDB" id="A0A183EJ36"/>
<proteinExistence type="predicted"/>
<evidence type="ECO:0000256" key="3">
    <source>
        <dbReference type="SAM" id="SignalP"/>
    </source>
</evidence>
<dbReference type="PROSITE" id="PS50157">
    <property type="entry name" value="ZINC_FINGER_C2H2_2"/>
    <property type="match status" value="1"/>
</dbReference>
<reference evidence="7" key="1">
    <citation type="submission" date="2016-06" db="UniProtKB">
        <authorList>
            <consortium name="WormBaseParasite"/>
        </authorList>
    </citation>
    <scope>IDENTIFICATION</scope>
</reference>
<feature type="domain" description="C2H2-type" evidence="4">
    <location>
        <begin position="295"/>
        <end position="324"/>
    </location>
</feature>
<keyword evidence="1" id="KW-0862">Zinc</keyword>
<evidence type="ECO:0000256" key="1">
    <source>
        <dbReference type="PROSITE-ProRule" id="PRU00042"/>
    </source>
</evidence>
<feature type="region of interest" description="Disordered" evidence="2">
    <location>
        <begin position="226"/>
        <end position="251"/>
    </location>
</feature>
<keyword evidence="6" id="KW-1185">Reference proteome</keyword>
<evidence type="ECO:0000259" key="4">
    <source>
        <dbReference type="PROSITE" id="PS50157"/>
    </source>
</evidence>
<evidence type="ECO:0000313" key="5">
    <source>
        <dbReference type="EMBL" id="VDN37235.1"/>
    </source>
</evidence>
<dbReference type="InterPro" id="IPR013087">
    <property type="entry name" value="Znf_C2H2_type"/>
</dbReference>
<gene>
    <name evidence="5" type="ORF">GPUH_LOCUS20977</name>
</gene>
<accession>A0A183EJ36</accession>
<sequence length="331" mass="37781">MPDLLLQICFLALSLSENIPPTIARNIITSTHLPDFEQDDDWPQNTLLAVSCFDSPESLRNAVDFAVPDRVIAPINQQKVVHDNIRIAQSAGFRASEGFDPNRFNPVPTVSDKEFMLWESILFEMQRGSQPSEYEPDETYSELFSEETAAELVPAKSAELFNVQAEKKLTPEYSCPSTSSNARNIFFHGFNPSEIHSTYQMLEAGRSKIESEFIKKRYTAELLHTSSTKPATVSGPHTEPASGPSVRATEYKETKSTEQFDFAKCQRGFTGKIFCHNSFLNFRLHLESHNQNSENCCRWHECGKNFRNYRMLDQHYFEHLATNSELVLFRC</sequence>
<organism evidence="7">
    <name type="scientific">Gongylonema pulchrum</name>
    <dbReference type="NCBI Taxonomy" id="637853"/>
    <lineage>
        <taxon>Eukaryota</taxon>
        <taxon>Metazoa</taxon>
        <taxon>Ecdysozoa</taxon>
        <taxon>Nematoda</taxon>
        <taxon>Chromadorea</taxon>
        <taxon>Rhabditida</taxon>
        <taxon>Spirurina</taxon>
        <taxon>Spiruromorpha</taxon>
        <taxon>Spiruroidea</taxon>
        <taxon>Gongylonematidae</taxon>
        <taxon>Gongylonema</taxon>
    </lineage>
</organism>
<feature type="signal peptide" evidence="3">
    <location>
        <begin position="1"/>
        <end position="24"/>
    </location>
</feature>
<evidence type="ECO:0000313" key="7">
    <source>
        <dbReference type="WBParaSite" id="GPUH_0002100201-mRNA-1"/>
    </source>
</evidence>
<feature type="chain" id="PRO_5043139183" evidence="3">
    <location>
        <begin position="25"/>
        <end position="331"/>
    </location>
</feature>
<dbReference type="WBParaSite" id="GPUH_0002100201-mRNA-1">
    <property type="protein sequence ID" value="GPUH_0002100201-mRNA-1"/>
    <property type="gene ID" value="GPUH_0002100201"/>
</dbReference>
<dbReference type="EMBL" id="UYRT01091573">
    <property type="protein sequence ID" value="VDN37235.1"/>
    <property type="molecule type" value="Genomic_DNA"/>
</dbReference>
<evidence type="ECO:0000256" key="2">
    <source>
        <dbReference type="SAM" id="MobiDB-lite"/>
    </source>
</evidence>
<name>A0A183EJ36_9BILA</name>
<evidence type="ECO:0000313" key="6">
    <source>
        <dbReference type="Proteomes" id="UP000271098"/>
    </source>
</evidence>
<keyword evidence="1" id="KW-0479">Metal-binding</keyword>
<protein>
    <submittedName>
        <fullName evidence="7">C2H2-type domain-containing protein</fullName>
    </submittedName>
</protein>
<dbReference type="PROSITE" id="PS00028">
    <property type="entry name" value="ZINC_FINGER_C2H2_1"/>
    <property type="match status" value="1"/>
</dbReference>